<proteinExistence type="predicted"/>
<protein>
    <submittedName>
        <fullName evidence="2">CUB domain-containing protein</fullName>
    </submittedName>
</protein>
<sequence length="179" mass="18499">MEVTCEPNPCASLSGPRVLITETAAADCSYTAEATCTVSGLAQATIQFNGAPPNVAFPQTLTCNSGTGQYTYLMGGVPTVVNSIECICGPNSCGWTFSGGATLNPPQGVGAPINPPDMNCIYTLQAECTPATKTMITFGPPPLETFMVPKMITCPAGYTGYLYITNGGTESEIFGANCP</sequence>
<dbReference type="WBParaSite" id="PSU_v2.g6648.t1">
    <property type="protein sequence ID" value="PSU_v2.g6648.t1"/>
    <property type="gene ID" value="PSU_v2.g6648"/>
</dbReference>
<evidence type="ECO:0000313" key="1">
    <source>
        <dbReference type="Proteomes" id="UP000887577"/>
    </source>
</evidence>
<name>A0A914Z2S3_9BILA</name>
<evidence type="ECO:0000313" key="2">
    <source>
        <dbReference type="WBParaSite" id="PSU_v2.g6648.t1"/>
    </source>
</evidence>
<accession>A0A914Z2S3</accession>
<dbReference type="AlphaFoldDB" id="A0A914Z2S3"/>
<organism evidence="1 2">
    <name type="scientific">Panagrolaimus superbus</name>
    <dbReference type="NCBI Taxonomy" id="310955"/>
    <lineage>
        <taxon>Eukaryota</taxon>
        <taxon>Metazoa</taxon>
        <taxon>Ecdysozoa</taxon>
        <taxon>Nematoda</taxon>
        <taxon>Chromadorea</taxon>
        <taxon>Rhabditida</taxon>
        <taxon>Tylenchina</taxon>
        <taxon>Panagrolaimomorpha</taxon>
        <taxon>Panagrolaimoidea</taxon>
        <taxon>Panagrolaimidae</taxon>
        <taxon>Panagrolaimus</taxon>
    </lineage>
</organism>
<keyword evidence="1" id="KW-1185">Reference proteome</keyword>
<dbReference type="Proteomes" id="UP000887577">
    <property type="component" value="Unplaced"/>
</dbReference>
<reference evidence="2" key="1">
    <citation type="submission" date="2022-11" db="UniProtKB">
        <authorList>
            <consortium name="WormBaseParasite"/>
        </authorList>
    </citation>
    <scope>IDENTIFICATION</scope>
</reference>